<keyword evidence="2" id="KW-1185">Reference proteome</keyword>
<dbReference type="RefSeq" id="XP_022109218.1">
    <property type="nucleotide sequence ID" value="XM_022253526.1"/>
</dbReference>
<dbReference type="RefSeq" id="XP_022109207.1">
    <property type="nucleotide sequence ID" value="XM_022253515.1"/>
</dbReference>
<accession>A0A8B7ZWR7</accession>
<evidence type="ECO:0000313" key="13">
    <source>
        <dbReference type="RefSeq" id="XP_022109217.1"/>
    </source>
</evidence>
<dbReference type="GeneID" id="110989261"/>
<dbReference type="RefSeq" id="XP_022109206.1">
    <property type="nucleotide sequence ID" value="XM_022253514.1"/>
</dbReference>
<evidence type="ECO:0000313" key="7">
    <source>
        <dbReference type="RefSeq" id="XP_022109210.1"/>
    </source>
</evidence>
<dbReference type="RefSeq" id="XP_022109208.1">
    <property type="nucleotide sequence ID" value="XM_022253516.1"/>
</dbReference>
<dbReference type="RefSeq" id="XP_022109211.1">
    <property type="nucleotide sequence ID" value="XM_022253519.1"/>
</dbReference>
<sequence length="255" mass="29239">MAVDVSEVFFTEEDYERFSLRPKFDVNLFKAYNPSIEGCTISPVKTSRQAQVKNAEASKQGATVQQEKKAPLSNAPKKNVTPGVGEKTPTIVWNLKSPKNHFPYPRYSCMTHAQQQRYIELWQKHGQRHPNQTRYATTPGDIAEKQQLRKLQILVHQEQQEFMKYARHVARCSPKDYKHLPPAAQQYAKDQWLIQDQRVKQLPQHFSVCQTIGIVPAAVFLTDPVLTFSARLLCVVNTEIGKPYIIIVINSFRSS</sequence>
<evidence type="ECO:0000313" key="15">
    <source>
        <dbReference type="RefSeq" id="XP_022109219.1"/>
    </source>
</evidence>
<reference evidence="3 4" key="1">
    <citation type="submission" date="2025-04" db="UniProtKB">
        <authorList>
            <consortium name="RefSeq"/>
        </authorList>
    </citation>
    <scope>IDENTIFICATION</scope>
</reference>
<dbReference type="OrthoDB" id="6288737at2759"/>
<dbReference type="RefSeq" id="XP_022109209.1">
    <property type="nucleotide sequence ID" value="XM_022253517.1"/>
</dbReference>
<name>A0A8B7ZWR7_ACAPL</name>
<proteinExistence type="predicted"/>
<dbReference type="PANTHER" id="PTHR14633">
    <property type="entry name" value="LITTLE ELONGATION COMPLEX SUBUNIT 2"/>
    <property type="match status" value="1"/>
</dbReference>
<dbReference type="RefSeq" id="XP_022109215.1">
    <property type="nucleotide sequence ID" value="XM_022253523.1"/>
</dbReference>
<dbReference type="KEGG" id="aplc:110989261"/>
<organism evidence="2 7">
    <name type="scientific">Acanthaster planci</name>
    <name type="common">Crown-of-thorns starfish</name>
    <dbReference type="NCBI Taxonomy" id="133434"/>
    <lineage>
        <taxon>Eukaryota</taxon>
        <taxon>Metazoa</taxon>
        <taxon>Echinodermata</taxon>
        <taxon>Eleutherozoa</taxon>
        <taxon>Asterozoa</taxon>
        <taxon>Asteroidea</taxon>
        <taxon>Valvatacea</taxon>
        <taxon>Valvatida</taxon>
        <taxon>Acanthasteridae</taxon>
        <taxon>Acanthaster</taxon>
    </lineage>
</organism>
<evidence type="ECO:0000313" key="10">
    <source>
        <dbReference type="RefSeq" id="XP_022109213.1"/>
    </source>
</evidence>
<evidence type="ECO:0000313" key="3">
    <source>
        <dbReference type="RefSeq" id="XP_022109206.1"/>
    </source>
</evidence>
<evidence type="ECO:0000313" key="8">
    <source>
        <dbReference type="RefSeq" id="XP_022109211.1"/>
    </source>
</evidence>
<evidence type="ECO:0000313" key="6">
    <source>
        <dbReference type="RefSeq" id="XP_022109209.1"/>
    </source>
</evidence>
<dbReference type="RefSeq" id="XP_022109217.1">
    <property type="nucleotide sequence ID" value="XM_022253525.1"/>
</dbReference>
<feature type="region of interest" description="Disordered" evidence="1">
    <location>
        <begin position="51"/>
        <end position="83"/>
    </location>
</feature>
<dbReference type="GO" id="GO:0045945">
    <property type="term" value="P:positive regulation of transcription by RNA polymerase III"/>
    <property type="evidence" value="ECO:0007669"/>
    <property type="project" value="TreeGrafter"/>
</dbReference>
<dbReference type="Proteomes" id="UP000694845">
    <property type="component" value="Unplaced"/>
</dbReference>
<dbReference type="AlphaFoldDB" id="A0A8B7ZWR7"/>
<evidence type="ECO:0000313" key="5">
    <source>
        <dbReference type="RefSeq" id="XP_022109208.1"/>
    </source>
</evidence>
<dbReference type="RefSeq" id="XP_022109213.1">
    <property type="nucleotide sequence ID" value="XM_022253521.1"/>
</dbReference>
<gene>
    <name evidence="3 4 5 6 7 8 9 10 11 12 13 14 15" type="primary">LOC110989261</name>
</gene>
<evidence type="ECO:0000313" key="2">
    <source>
        <dbReference type="Proteomes" id="UP000694845"/>
    </source>
</evidence>
<evidence type="ECO:0000256" key="1">
    <source>
        <dbReference type="SAM" id="MobiDB-lite"/>
    </source>
</evidence>
<dbReference type="GO" id="GO:0042795">
    <property type="term" value="P:snRNA transcription by RNA polymerase II"/>
    <property type="evidence" value="ECO:0007669"/>
    <property type="project" value="TreeGrafter"/>
</dbReference>
<evidence type="ECO:0000313" key="12">
    <source>
        <dbReference type="RefSeq" id="XP_022109215.1"/>
    </source>
</evidence>
<dbReference type="RefSeq" id="XP_022109210.1">
    <property type="nucleotide sequence ID" value="XM_022253518.1"/>
</dbReference>
<evidence type="ECO:0000313" key="11">
    <source>
        <dbReference type="RefSeq" id="XP_022109214.1"/>
    </source>
</evidence>
<protein>
    <submittedName>
        <fullName evidence="3 4">Uncharacterized protein LOC110989261 isoform X1</fullName>
    </submittedName>
</protein>
<dbReference type="RefSeq" id="XP_022109214.1">
    <property type="nucleotide sequence ID" value="XM_022253522.1"/>
</dbReference>
<dbReference type="RefSeq" id="XP_022109212.1">
    <property type="nucleotide sequence ID" value="XM_022253520.1"/>
</dbReference>
<evidence type="ECO:0000313" key="4">
    <source>
        <dbReference type="RefSeq" id="XP_022109207.1"/>
    </source>
</evidence>
<dbReference type="GO" id="GO:0042796">
    <property type="term" value="P:snRNA transcription by RNA polymerase III"/>
    <property type="evidence" value="ECO:0007669"/>
    <property type="project" value="TreeGrafter"/>
</dbReference>
<evidence type="ECO:0000313" key="14">
    <source>
        <dbReference type="RefSeq" id="XP_022109218.1"/>
    </source>
</evidence>
<evidence type="ECO:0000313" key="9">
    <source>
        <dbReference type="RefSeq" id="XP_022109212.1"/>
    </source>
</evidence>
<dbReference type="PANTHER" id="PTHR14633:SF3">
    <property type="entry name" value="LITTLE ELONGATION COMPLEX SUBUNIT 2"/>
    <property type="match status" value="1"/>
</dbReference>
<dbReference type="RefSeq" id="XP_022109219.1">
    <property type="nucleotide sequence ID" value="XM_022253527.1"/>
</dbReference>